<dbReference type="GO" id="GO:0016616">
    <property type="term" value="F:oxidoreductase activity, acting on the CH-OH group of donors, NAD or NADP as acceptor"/>
    <property type="evidence" value="ECO:0007669"/>
    <property type="project" value="TreeGrafter"/>
</dbReference>
<dbReference type="OrthoDB" id="10253736at2759"/>
<evidence type="ECO:0000256" key="2">
    <source>
        <dbReference type="ARBA" id="ARBA00023002"/>
    </source>
</evidence>
<dbReference type="PANTHER" id="PTHR24322:SF736">
    <property type="entry name" value="RETINOL DEHYDROGENASE 10"/>
    <property type="match status" value="1"/>
</dbReference>
<gene>
    <name evidence="5" type="ORF">LPJ61_004798</name>
</gene>
<dbReference type="EMBL" id="JANBOI010001252">
    <property type="protein sequence ID" value="KAJ1727040.1"/>
    <property type="molecule type" value="Genomic_DNA"/>
</dbReference>
<dbReference type="InterPro" id="IPR002347">
    <property type="entry name" value="SDR_fam"/>
</dbReference>
<dbReference type="PRINTS" id="PR00081">
    <property type="entry name" value="GDHRDH"/>
</dbReference>
<feature type="domain" description="Ketoreductase" evidence="4">
    <location>
        <begin position="79"/>
        <end position="255"/>
    </location>
</feature>
<organism evidence="5 6">
    <name type="scientific">Coemansia biformis</name>
    <dbReference type="NCBI Taxonomy" id="1286918"/>
    <lineage>
        <taxon>Eukaryota</taxon>
        <taxon>Fungi</taxon>
        <taxon>Fungi incertae sedis</taxon>
        <taxon>Zoopagomycota</taxon>
        <taxon>Kickxellomycotina</taxon>
        <taxon>Kickxellomycetes</taxon>
        <taxon>Kickxellales</taxon>
        <taxon>Kickxellaceae</taxon>
        <taxon>Coemansia</taxon>
    </lineage>
</organism>
<dbReference type="InterPro" id="IPR007696">
    <property type="entry name" value="DNA_mismatch_repair_MutS_core"/>
</dbReference>
<dbReference type="InterPro" id="IPR057326">
    <property type="entry name" value="KR_dom"/>
</dbReference>
<evidence type="ECO:0000256" key="1">
    <source>
        <dbReference type="ARBA" id="ARBA00006484"/>
    </source>
</evidence>
<comment type="similarity">
    <text evidence="1">Belongs to the short-chain dehydrogenases/reductases (SDR) family.</text>
</comment>
<dbReference type="Gene3D" id="3.40.50.720">
    <property type="entry name" value="NAD(P)-binding Rossmann-like Domain"/>
    <property type="match status" value="1"/>
</dbReference>
<proteinExistence type="inferred from homology"/>
<keyword evidence="6" id="KW-1185">Reference proteome</keyword>
<feature type="region of interest" description="Disordered" evidence="3">
    <location>
        <begin position="387"/>
        <end position="409"/>
    </location>
</feature>
<comment type="caution">
    <text evidence="5">The sequence shown here is derived from an EMBL/GenBank/DDBJ whole genome shotgun (WGS) entry which is preliminary data.</text>
</comment>
<name>A0A9W8CWW9_9FUNG</name>
<dbReference type="InterPro" id="IPR036291">
    <property type="entry name" value="NAD(P)-bd_dom_sf"/>
</dbReference>
<evidence type="ECO:0000313" key="6">
    <source>
        <dbReference type="Proteomes" id="UP001143981"/>
    </source>
</evidence>
<dbReference type="SUPFAM" id="SSF48334">
    <property type="entry name" value="DNA repair protein MutS, domain III"/>
    <property type="match status" value="1"/>
</dbReference>
<feature type="non-terminal residue" evidence="5">
    <location>
        <position position="803"/>
    </location>
</feature>
<dbReference type="GO" id="GO:0006298">
    <property type="term" value="P:mismatch repair"/>
    <property type="evidence" value="ECO:0007669"/>
    <property type="project" value="InterPro"/>
</dbReference>
<dbReference type="AlphaFoldDB" id="A0A9W8CWW9"/>
<feature type="compositionally biased region" description="Basic and acidic residues" evidence="3">
    <location>
        <begin position="387"/>
        <end position="396"/>
    </location>
</feature>
<dbReference type="Proteomes" id="UP001143981">
    <property type="component" value="Unassembled WGS sequence"/>
</dbReference>
<sequence length="803" mass="86983">MPGRRAAVPLGVNVDTAVGLVDAAFSAPLCAAFIVAAAYLRSMLSSPWLAVYVLAFLARSCAAWKSRLCEAEKIDWRQQVVVLTGGAHGIGLGLLRRLGTTGARVAVLDIVAVPDPMPANAIYCRCDLADSAQLTAALARVEVELGTATILINNAGTLSPCLVAELSASEIDRVVNANLVAPMKLTQHLLPGMLQCEHAHIVFVSSALAFIGIPRLATYTASKAGLAMFYESLKLELRHWLQARHVKATIIFPSKVQTGLFDGIRMPEWLSPELASETVVDAIFSALDHAQGGEVYMPVFANIAPLYMLIPPMLRDIANDAVAVAMSDTDFVDLTLDGSDDGLHFIHDDDDDDSLHLVHGDDGLHFIHDNDRDGVYIVDVKPPNKKIKLEGRRGGDSDGDSSNSSGVPVESIAAPTSAYSEIAGIPSTLMVLTEGRGVASEIAYCLVNLATSQCTLSQFADGASYSRTIYALITSRPQVVLVPRAMADGKSKAMHSIRRYLPWLTVVPMERKRFSDTGGVAVLQNIALPSQVVQLTRALHTKYANVRTRHVRYTCAGECECPGEPANHTQSDPYRRTRQYAYAALNATFCYLEHDLEVVVASNSISVSCKQMEGVMQIDPGAWRDLGLEYSSDGKDSRKGDRSLLQAIDHTHTRMGGRLLRSNILQPLTDLSTIYARQGAVLEILDHEELFFFLSARLAEIPDIDATIASLVRLPVAASSRQANQVISNVLHVKHILQLAAFLAGSFASGPESALLGSIVGVLADPRNDDLLQHIHSVVREDITFEKSAQMTRSQRCHAVKVQ</sequence>
<evidence type="ECO:0000313" key="5">
    <source>
        <dbReference type="EMBL" id="KAJ1727040.1"/>
    </source>
</evidence>
<dbReference type="SMART" id="SM00822">
    <property type="entry name" value="PKS_KR"/>
    <property type="match status" value="1"/>
</dbReference>
<dbReference type="InterPro" id="IPR036187">
    <property type="entry name" value="DNA_mismatch_repair_MutS_sf"/>
</dbReference>
<dbReference type="Pfam" id="PF05192">
    <property type="entry name" value="MutS_III"/>
    <property type="match status" value="1"/>
</dbReference>
<dbReference type="PANTHER" id="PTHR24322">
    <property type="entry name" value="PKSB"/>
    <property type="match status" value="1"/>
</dbReference>
<dbReference type="GO" id="GO:0005524">
    <property type="term" value="F:ATP binding"/>
    <property type="evidence" value="ECO:0007669"/>
    <property type="project" value="InterPro"/>
</dbReference>
<evidence type="ECO:0000259" key="4">
    <source>
        <dbReference type="SMART" id="SM00822"/>
    </source>
</evidence>
<dbReference type="Pfam" id="PF00106">
    <property type="entry name" value="adh_short"/>
    <property type="match status" value="1"/>
</dbReference>
<keyword evidence="2" id="KW-0560">Oxidoreductase</keyword>
<reference evidence="5" key="1">
    <citation type="submission" date="2022-07" db="EMBL/GenBank/DDBJ databases">
        <title>Phylogenomic reconstructions and comparative analyses of Kickxellomycotina fungi.</title>
        <authorList>
            <person name="Reynolds N.K."/>
            <person name="Stajich J.E."/>
            <person name="Barry K."/>
            <person name="Grigoriev I.V."/>
            <person name="Crous P."/>
            <person name="Smith M.E."/>
        </authorList>
    </citation>
    <scope>NUCLEOTIDE SEQUENCE</scope>
    <source>
        <strain evidence="5">BCRC 34381</strain>
    </source>
</reference>
<dbReference type="GO" id="GO:0030983">
    <property type="term" value="F:mismatched DNA binding"/>
    <property type="evidence" value="ECO:0007669"/>
    <property type="project" value="InterPro"/>
</dbReference>
<accession>A0A9W8CWW9</accession>
<protein>
    <recommendedName>
        <fullName evidence="4">Ketoreductase domain-containing protein</fullName>
    </recommendedName>
</protein>
<evidence type="ECO:0000256" key="3">
    <source>
        <dbReference type="SAM" id="MobiDB-lite"/>
    </source>
</evidence>
<dbReference type="Gene3D" id="1.10.1420.10">
    <property type="match status" value="1"/>
</dbReference>
<dbReference type="SUPFAM" id="SSF51735">
    <property type="entry name" value="NAD(P)-binding Rossmann-fold domains"/>
    <property type="match status" value="1"/>
</dbReference>